<reference evidence="9" key="1">
    <citation type="submission" date="2021-03" db="EMBL/GenBank/DDBJ databases">
        <authorList>
            <person name="Li Z."/>
            <person name="Yang C."/>
        </authorList>
    </citation>
    <scope>NUCLEOTIDE SEQUENCE</scope>
    <source>
        <strain evidence="9">Dzin_1.0</strain>
        <tissue evidence="9">Leaf</tissue>
    </source>
</reference>
<gene>
    <name evidence="9" type="ORF">J5N97_019166</name>
</gene>
<evidence type="ECO:0000313" key="9">
    <source>
        <dbReference type="EMBL" id="KAJ0971207.1"/>
    </source>
</evidence>
<evidence type="ECO:0000259" key="8">
    <source>
        <dbReference type="PROSITE" id="PS50157"/>
    </source>
</evidence>
<reference evidence="9" key="2">
    <citation type="journal article" date="2022" name="Hortic Res">
        <title>The genome of Dioscorea zingiberensis sheds light on the biosynthesis, origin and evolution of the medicinally important diosgenin saponins.</title>
        <authorList>
            <person name="Li Y."/>
            <person name="Tan C."/>
            <person name="Li Z."/>
            <person name="Guo J."/>
            <person name="Li S."/>
            <person name="Chen X."/>
            <person name="Wang C."/>
            <person name="Dai X."/>
            <person name="Yang H."/>
            <person name="Song W."/>
            <person name="Hou L."/>
            <person name="Xu J."/>
            <person name="Tong Z."/>
            <person name="Xu A."/>
            <person name="Yuan X."/>
            <person name="Wang W."/>
            <person name="Yang Q."/>
            <person name="Chen L."/>
            <person name="Sun Z."/>
            <person name="Wang K."/>
            <person name="Pan B."/>
            <person name="Chen J."/>
            <person name="Bao Y."/>
            <person name="Liu F."/>
            <person name="Qi X."/>
            <person name="Gang D.R."/>
            <person name="Wen J."/>
            <person name="Li J."/>
        </authorList>
    </citation>
    <scope>NUCLEOTIDE SEQUENCE</scope>
    <source>
        <strain evidence="9">Dzin_1.0</strain>
    </source>
</reference>
<dbReference type="InterPro" id="IPR013087">
    <property type="entry name" value="Znf_C2H2_type"/>
</dbReference>
<evidence type="ECO:0000256" key="7">
    <source>
        <dbReference type="SAM" id="MobiDB-lite"/>
    </source>
</evidence>
<dbReference type="PROSITE" id="PS00028">
    <property type="entry name" value="ZINC_FINGER_C2H2_1"/>
    <property type="match status" value="1"/>
</dbReference>
<organism evidence="9 10">
    <name type="scientific">Dioscorea zingiberensis</name>
    <dbReference type="NCBI Taxonomy" id="325984"/>
    <lineage>
        <taxon>Eukaryota</taxon>
        <taxon>Viridiplantae</taxon>
        <taxon>Streptophyta</taxon>
        <taxon>Embryophyta</taxon>
        <taxon>Tracheophyta</taxon>
        <taxon>Spermatophyta</taxon>
        <taxon>Magnoliopsida</taxon>
        <taxon>Liliopsida</taxon>
        <taxon>Dioscoreales</taxon>
        <taxon>Dioscoreaceae</taxon>
        <taxon>Dioscorea</taxon>
    </lineage>
</organism>
<dbReference type="AlphaFoldDB" id="A0A9D5HCG0"/>
<dbReference type="GO" id="GO:0005634">
    <property type="term" value="C:nucleus"/>
    <property type="evidence" value="ECO:0007669"/>
    <property type="project" value="UniProtKB-SubCell"/>
</dbReference>
<keyword evidence="10" id="KW-1185">Reference proteome</keyword>
<evidence type="ECO:0000256" key="4">
    <source>
        <dbReference type="ARBA" id="ARBA00022833"/>
    </source>
</evidence>
<feature type="region of interest" description="Disordered" evidence="7">
    <location>
        <begin position="55"/>
        <end position="82"/>
    </location>
</feature>
<keyword evidence="4" id="KW-0862">Zinc</keyword>
<feature type="domain" description="C2H2-type" evidence="8">
    <location>
        <begin position="42"/>
        <end position="69"/>
    </location>
</feature>
<evidence type="ECO:0000256" key="1">
    <source>
        <dbReference type="ARBA" id="ARBA00004123"/>
    </source>
</evidence>
<dbReference type="OrthoDB" id="692117at2759"/>
<evidence type="ECO:0000256" key="3">
    <source>
        <dbReference type="ARBA" id="ARBA00022771"/>
    </source>
</evidence>
<name>A0A9D5HCG0_9LILI</name>
<protein>
    <recommendedName>
        <fullName evidence="8">C2H2-type domain-containing protein</fullName>
    </recommendedName>
</protein>
<dbReference type="EMBL" id="JAGGNH010000005">
    <property type="protein sequence ID" value="KAJ0971207.1"/>
    <property type="molecule type" value="Genomic_DNA"/>
</dbReference>
<comment type="subcellular location">
    <subcellularLocation>
        <location evidence="1">Nucleus</location>
    </subcellularLocation>
</comment>
<dbReference type="Pfam" id="PF13912">
    <property type="entry name" value="zf-C2H2_6"/>
    <property type="match status" value="1"/>
</dbReference>
<dbReference type="PANTHER" id="PTHR47287:SF15">
    <property type="entry name" value="ZINC FINGER PROTEIN 3-LIKE"/>
    <property type="match status" value="1"/>
</dbReference>
<evidence type="ECO:0000256" key="6">
    <source>
        <dbReference type="PROSITE-ProRule" id="PRU00042"/>
    </source>
</evidence>
<comment type="caution">
    <text evidence="9">The sequence shown here is derived from an EMBL/GenBank/DDBJ whole genome shotgun (WGS) entry which is preliminary data.</text>
</comment>
<evidence type="ECO:0000256" key="5">
    <source>
        <dbReference type="ARBA" id="ARBA00023242"/>
    </source>
</evidence>
<dbReference type="Proteomes" id="UP001085076">
    <property type="component" value="Miscellaneous, Linkage group lg05"/>
</dbReference>
<dbReference type="GO" id="GO:0009788">
    <property type="term" value="P:negative regulation of abscisic acid-activated signaling pathway"/>
    <property type="evidence" value="ECO:0007669"/>
    <property type="project" value="InterPro"/>
</dbReference>
<evidence type="ECO:0000256" key="2">
    <source>
        <dbReference type="ARBA" id="ARBA00022723"/>
    </source>
</evidence>
<feature type="region of interest" description="Disordered" evidence="7">
    <location>
        <begin position="114"/>
        <end position="134"/>
    </location>
</feature>
<accession>A0A9D5HCG0</accession>
<dbReference type="GO" id="GO:0008270">
    <property type="term" value="F:zinc ion binding"/>
    <property type="evidence" value="ECO:0007669"/>
    <property type="project" value="UniProtKB-KW"/>
</dbReference>
<evidence type="ECO:0000313" key="10">
    <source>
        <dbReference type="Proteomes" id="UP001085076"/>
    </source>
</evidence>
<keyword evidence="3 6" id="KW-0863">Zinc-finger</keyword>
<dbReference type="Gene3D" id="3.30.160.60">
    <property type="entry name" value="Classic Zinc Finger"/>
    <property type="match status" value="1"/>
</dbReference>
<proteinExistence type="predicted"/>
<dbReference type="InterPro" id="IPR044246">
    <property type="entry name" value="ZFP3-like"/>
</dbReference>
<keyword evidence="2" id="KW-0479">Metal-binding</keyword>
<dbReference type="PROSITE" id="PS50157">
    <property type="entry name" value="ZINC_FINGER_C2H2_2"/>
    <property type="match status" value="1"/>
</dbReference>
<dbReference type="PANTHER" id="PTHR47287">
    <property type="entry name" value="C2H2 AND C2HC ZINC FINGERS SUPERFAMILY PROTEIN"/>
    <property type="match status" value="1"/>
</dbReference>
<keyword evidence="5" id="KW-0539">Nucleus</keyword>
<dbReference type="InterPro" id="IPR036236">
    <property type="entry name" value="Znf_C2H2_sf"/>
</dbReference>
<dbReference type="SUPFAM" id="SSF57667">
    <property type="entry name" value="beta-beta-alpha zinc fingers"/>
    <property type="match status" value="1"/>
</dbReference>
<sequence length="134" mass="14063">MASSSNGGGGTGGFYNFLMAAASDEAQVKQPLIPAPVPVRMFQCNYCTRSFHTSQALGGHQNAHKKERAAGNRRPASVISASHSEPVAAPWLPLPPPGYFYFYGNVPPTMMSTDGASPAPAAGSEQDVDTSLHL</sequence>